<comment type="caution">
    <text evidence="2">The sequence shown here is derived from an EMBL/GenBank/DDBJ whole genome shotgun (WGS) entry which is preliminary data.</text>
</comment>
<protein>
    <submittedName>
        <fullName evidence="2">Uncharacterized protein</fullName>
    </submittedName>
</protein>
<keyword evidence="3" id="KW-1185">Reference proteome</keyword>
<dbReference type="Proteomes" id="UP000673552">
    <property type="component" value="Unassembled WGS sequence"/>
</dbReference>
<dbReference type="SMR" id="A0A836H5F0"/>
<evidence type="ECO:0000313" key="3">
    <source>
        <dbReference type="Proteomes" id="UP000673552"/>
    </source>
</evidence>
<reference evidence="3" key="2">
    <citation type="journal article" date="2021" name="Sci. Data">
        <title>Chromosome-scale genome sequencing, assembly and annotation of six genomes from subfamily Leishmaniinae.</title>
        <authorList>
            <person name="Almutairi H."/>
            <person name="Urbaniak M.D."/>
            <person name="Bates M.D."/>
            <person name="Jariyapan N."/>
            <person name="Kwakye-Nuako G."/>
            <person name="Thomaz Soccol V."/>
            <person name="Al-Salem W.S."/>
            <person name="Dillon R.J."/>
            <person name="Bates P.A."/>
            <person name="Gatherer D."/>
        </authorList>
    </citation>
    <scope>NUCLEOTIDE SEQUENCE [LARGE SCALE GENOMIC DNA]</scope>
</reference>
<dbReference type="RefSeq" id="XP_067177693.1">
    <property type="nucleotide sequence ID" value="XM_067321083.1"/>
</dbReference>
<sequence>MIFGNEPPFHLKPIPYRGVRKHEAEVLQHPPGYQHPIIPLPPFPAPNSDASGPAVSSSAAHVSRSPAAMSPAPSVKPSATEETAWGASSSSRTVHPTVGCGLAIAAPPHLLQQQQHNPRERCDSGRGGDAFLPDAQRLDPDMTVDAALRQERAQECRKRLGYQQARRNRAATREATLRASRNAAFHAEQRRLATVAGTARSNREQDDRDPITHQCYTAEAEHKLIDVDTEVRSRYAARQRFLDRQMNSTEYNILTWQLR</sequence>
<dbReference type="GeneID" id="92513595"/>
<gene>
    <name evidence="2" type="ORF">LSCM1_03545</name>
</gene>
<reference evidence="3" key="1">
    <citation type="journal article" date="2021" name="Microbiol. Resour. Announc.">
        <title>LGAAP: Leishmaniinae Genome Assembly and Annotation Pipeline.</title>
        <authorList>
            <person name="Almutairi H."/>
            <person name="Urbaniak M.D."/>
            <person name="Bates M.D."/>
            <person name="Jariyapan N."/>
            <person name="Kwakye-Nuako G."/>
            <person name="Thomaz-Soccol V."/>
            <person name="Al-Salem W.S."/>
            <person name="Dillon R.J."/>
            <person name="Bates P.A."/>
            <person name="Gatherer D."/>
        </authorList>
    </citation>
    <scope>NUCLEOTIDE SEQUENCE [LARGE SCALE GENOMIC DNA]</scope>
</reference>
<feature type="region of interest" description="Disordered" evidence="1">
    <location>
        <begin position="40"/>
        <end position="92"/>
    </location>
</feature>
<accession>A0A836H5F0</accession>
<evidence type="ECO:0000313" key="2">
    <source>
        <dbReference type="EMBL" id="KAG5475428.1"/>
    </source>
</evidence>
<name>A0A836H5F0_9TRYP</name>
<evidence type="ECO:0000256" key="1">
    <source>
        <dbReference type="SAM" id="MobiDB-lite"/>
    </source>
</evidence>
<dbReference type="KEGG" id="lmat:92513595"/>
<dbReference type="OrthoDB" id="245839at2759"/>
<dbReference type="EMBL" id="JAFEUZ010000027">
    <property type="protein sequence ID" value="KAG5475428.1"/>
    <property type="molecule type" value="Genomic_DNA"/>
</dbReference>
<proteinExistence type="predicted"/>
<dbReference type="AlphaFoldDB" id="A0A836H5F0"/>
<feature type="compositionally biased region" description="Low complexity" evidence="1">
    <location>
        <begin position="46"/>
        <end position="78"/>
    </location>
</feature>
<organism evidence="2 3">
    <name type="scientific">Leishmania martiniquensis</name>
    <dbReference type="NCBI Taxonomy" id="1580590"/>
    <lineage>
        <taxon>Eukaryota</taxon>
        <taxon>Discoba</taxon>
        <taxon>Euglenozoa</taxon>
        <taxon>Kinetoplastea</taxon>
        <taxon>Metakinetoplastina</taxon>
        <taxon>Trypanosomatida</taxon>
        <taxon>Trypanosomatidae</taxon>
        <taxon>Leishmaniinae</taxon>
        <taxon>Leishmania</taxon>
    </lineage>
</organism>